<feature type="compositionally biased region" description="Basic and acidic residues" evidence="1">
    <location>
        <begin position="544"/>
        <end position="554"/>
    </location>
</feature>
<dbReference type="AlphaFoldDB" id="A0AAD9IUK4"/>
<feature type="compositionally biased region" description="Basic and acidic residues" evidence="1">
    <location>
        <begin position="581"/>
        <end position="591"/>
    </location>
</feature>
<reference evidence="2" key="1">
    <citation type="journal article" date="2023" name="Mol. Biol. Evol.">
        <title>Third-Generation Sequencing Reveals the Adaptive Role of the Epigenome in Three Deep-Sea Polychaetes.</title>
        <authorList>
            <person name="Perez M."/>
            <person name="Aroh O."/>
            <person name="Sun Y."/>
            <person name="Lan Y."/>
            <person name="Juniper S.K."/>
            <person name="Young C.R."/>
            <person name="Angers B."/>
            <person name="Qian P.Y."/>
        </authorList>
    </citation>
    <scope>NUCLEOTIDE SEQUENCE</scope>
    <source>
        <strain evidence="2">P08H-3</strain>
    </source>
</reference>
<sequence>MSETSAGSHNTSHPDHIKKCFICYSEAEREADINRSRQRKSVDDALRTPATPCKPSSSKRKRRRSSDCTENNQSTPKIPLVATASEKGTLFNKASDESQLEVKEEPSDGKRSQSYDSPKPSETVQNRQGSAPKKSRIRKSEENPQTKDINIGKNRINEKSPVTTRSPRAVKLAQYATISASSTVPQTAEVPKVALASSAKPQQQPSLRPPAPVPPPAVTPPKPINNIPLPPSHTSTSAPKTQTMATTTGPLTRLQAHALGALDGQHHQVSAANIDETTLDQCFQVAPKWHYIKSSHEETAQWLESAGFESILLELLYFAHDQGHSQQKDVEAQFERELERAMNSIEKLDCLDAFCRMFIRENQFRPVGRVLLASSGKDEKYSRQFRMINTDLQSLQRQHRILSMVCNGTADHEVHTLAQRENLRKLVEDLVAVVHPCDRATYSEVYKVIAENASYDKRNIKPQLSSLKLVSLPDIVVPYGGPIMAGGSVIRCDALEQKIRAKLPSLLIKMHFSEKIEDQKWTDLSRIDDSGIVDDTGTGSPRSRSRDRVDDKTGSKGGSASGKSAGKRKHEESTPPRPKRHREELRTRDTQPPDAHVINEIYGEHVAQLICSLTSTPLGYIKHSKYSVTPGDDRDGTASVTVLGMIVSGEDIYLTKMDASHDYLDSLVESFRMDQLSFSCLANPLNLYKGSHLKALLLFLRHVCLNFPRTTYFLSD</sequence>
<evidence type="ECO:0000313" key="2">
    <source>
        <dbReference type="EMBL" id="KAK2140974.1"/>
    </source>
</evidence>
<feature type="region of interest" description="Disordered" evidence="1">
    <location>
        <begin position="194"/>
        <end position="244"/>
    </location>
</feature>
<evidence type="ECO:0000256" key="1">
    <source>
        <dbReference type="SAM" id="MobiDB-lite"/>
    </source>
</evidence>
<name>A0AAD9IUK4_9ANNE</name>
<comment type="caution">
    <text evidence="2">The sequence shown here is derived from an EMBL/GenBank/DDBJ whole genome shotgun (WGS) entry which is preliminary data.</text>
</comment>
<feature type="region of interest" description="Disordered" evidence="1">
    <location>
        <begin position="30"/>
        <end position="166"/>
    </location>
</feature>
<feature type="compositionally biased region" description="Polar residues" evidence="1">
    <location>
        <begin position="114"/>
        <end position="129"/>
    </location>
</feature>
<evidence type="ECO:0000313" key="3">
    <source>
        <dbReference type="Proteomes" id="UP001208570"/>
    </source>
</evidence>
<proteinExistence type="predicted"/>
<organism evidence="2 3">
    <name type="scientific">Paralvinella palmiformis</name>
    <dbReference type="NCBI Taxonomy" id="53620"/>
    <lineage>
        <taxon>Eukaryota</taxon>
        <taxon>Metazoa</taxon>
        <taxon>Spiralia</taxon>
        <taxon>Lophotrochozoa</taxon>
        <taxon>Annelida</taxon>
        <taxon>Polychaeta</taxon>
        <taxon>Sedentaria</taxon>
        <taxon>Canalipalpata</taxon>
        <taxon>Terebellida</taxon>
        <taxon>Terebelliformia</taxon>
        <taxon>Alvinellidae</taxon>
        <taxon>Paralvinella</taxon>
    </lineage>
</organism>
<feature type="compositionally biased region" description="Basic and acidic residues" evidence="1">
    <location>
        <begin position="94"/>
        <end position="113"/>
    </location>
</feature>
<gene>
    <name evidence="2" type="ORF">LSH36_1193g00011</name>
</gene>
<dbReference type="Proteomes" id="UP001208570">
    <property type="component" value="Unassembled WGS sequence"/>
</dbReference>
<feature type="region of interest" description="Disordered" evidence="1">
    <location>
        <begin position="528"/>
        <end position="594"/>
    </location>
</feature>
<feature type="compositionally biased region" description="Basic and acidic residues" evidence="1">
    <location>
        <begin position="30"/>
        <end position="46"/>
    </location>
</feature>
<feature type="compositionally biased region" description="Polar residues" evidence="1">
    <location>
        <begin position="232"/>
        <end position="244"/>
    </location>
</feature>
<dbReference type="EMBL" id="JAODUP010001192">
    <property type="protein sequence ID" value="KAK2140974.1"/>
    <property type="molecule type" value="Genomic_DNA"/>
</dbReference>
<protein>
    <submittedName>
        <fullName evidence="2">Uncharacterized protein</fullName>
    </submittedName>
</protein>
<keyword evidence="3" id="KW-1185">Reference proteome</keyword>
<accession>A0AAD9IUK4</accession>
<feature type="compositionally biased region" description="Pro residues" evidence="1">
    <location>
        <begin position="207"/>
        <end position="231"/>
    </location>
</feature>